<sequence length="448" mass="50817">YANKLIHFISPIHSSELLLYSPHSPPPFIPLFSPLDEWSPVSPSFLQLATDTSSYLLTMPSSSLVMDSVVVHLPDMEIPDYTGAADGRFIFMLGDPLAYNGSKLNDLEDDLSWDQSLSFELYAVDLFLSKSFALGQVGDLYSFGSFIRYYLIDERTFVITDYNKMENVLRQRLVKIDWAKETAECDFYRTYAVVLEPCSIVVGDEWATVDTDDNTLVRIPVNPLSTESLQDITVQKDQNSEIERHVYGSGAYRRGQVNPALISFVNAPFIITSSVVGFCVINDDDYDINTVLVLDLTSGTCYMQDVTSSPSFPFKTITNFTFHQAHDREALFFVEYEDGSIGGARLNTRTLEWSEMVDEGWHTEEDETVIKIRNCDHLVMISEAPEVGESRVIGENIEEGELRRLRVFRHPRRVSSLLQLATIAVQRSGRVCEEQFKLIVTRIQVPHH</sequence>
<organism evidence="1 2">
    <name type="scientific">Pristionchus entomophagus</name>
    <dbReference type="NCBI Taxonomy" id="358040"/>
    <lineage>
        <taxon>Eukaryota</taxon>
        <taxon>Metazoa</taxon>
        <taxon>Ecdysozoa</taxon>
        <taxon>Nematoda</taxon>
        <taxon>Chromadorea</taxon>
        <taxon>Rhabditida</taxon>
        <taxon>Rhabditina</taxon>
        <taxon>Diplogasteromorpha</taxon>
        <taxon>Diplogasteroidea</taxon>
        <taxon>Neodiplogasteridae</taxon>
        <taxon>Pristionchus</taxon>
    </lineage>
</organism>
<comment type="caution">
    <text evidence="1">The sequence shown here is derived from an EMBL/GenBank/DDBJ whole genome shotgun (WGS) entry which is preliminary data.</text>
</comment>
<keyword evidence="2" id="KW-1185">Reference proteome</keyword>
<reference evidence="1" key="1">
    <citation type="submission" date="2023-10" db="EMBL/GenBank/DDBJ databases">
        <title>Genome assembly of Pristionchus species.</title>
        <authorList>
            <person name="Yoshida K."/>
            <person name="Sommer R.J."/>
        </authorList>
    </citation>
    <scope>NUCLEOTIDE SEQUENCE</scope>
    <source>
        <strain evidence="1">RS0144</strain>
    </source>
</reference>
<gene>
    <name evidence="1" type="ORF">PENTCL1PPCAC_27686</name>
</gene>
<dbReference type="Proteomes" id="UP001432027">
    <property type="component" value="Unassembled WGS sequence"/>
</dbReference>
<dbReference type="AlphaFoldDB" id="A0AAV5UF67"/>
<feature type="non-terminal residue" evidence="1">
    <location>
        <position position="1"/>
    </location>
</feature>
<name>A0AAV5UF67_9BILA</name>
<evidence type="ECO:0000313" key="2">
    <source>
        <dbReference type="Proteomes" id="UP001432027"/>
    </source>
</evidence>
<evidence type="ECO:0000313" key="1">
    <source>
        <dbReference type="EMBL" id="GMT05512.1"/>
    </source>
</evidence>
<protein>
    <submittedName>
        <fullName evidence="1">Uncharacterized protein</fullName>
    </submittedName>
</protein>
<accession>A0AAV5UF67</accession>
<dbReference type="EMBL" id="BTSX01000006">
    <property type="protein sequence ID" value="GMT05512.1"/>
    <property type="molecule type" value="Genomic_DNA"/>
</dbReference>
<proteinExistence type="predicted"/>